<keyword evidence="1" id="KW-0732">Signal</keyword>
<keyword evidence="4" id="KW-1185">Reference proteome</keyword>
<dbReference type="Pfam" id="PF02931">
    <property type="entry name" value="Neur_chan_LBD"/>
    <property type="match status" value="1"/>
</dbReference>
<evidence type="ECO:0000313" key="4">
    <source>
        <dbReference type="Proteomes" id="UP000828390"/>
    </source>
</evidence>
<dbReference type="CDD" id="cd18989">
    <property type="entry name" value="LGIC_ECD_cation"/>
    <property type="match status" value="1"/>
</dbReference>
<gene>
    <name evidence="3" type="ORF">DPMN_069914</name>
</gene>
<dbReference type="Proteomes" id="UP000828390">
    <property type="component" value="Unassembled WGS sequence"/>
</dbReference>
<accession>A0A9D4BVA7</accession>
<dbReference type="InterPro" id="IPR006201">
    <property type="entry name" value="Neur_channel"/>
</dbReference>
<protein>
    <recommendedName>
        <fullName evidence="2">Neurotransmitter-gated ion-channel ligand-binding domain-containing protein</fullName>
    </recommendedName>
</protein>
<reference evidence="3" key="1">
    <citation type="journal article" date="2019" name="bioRxiv">
        <title>The Genome of the Zebra Mussel, Dreissena polymorpha: A Resource for Invasive Species Research.</title>
        <authorList>
            <person name="McCartney M.A."/>
            <person name="Auch B."/>
            <person name="Kono T."/>
            <person name="Mallez S."/>
            <person name="Zhang Y."/>
            <person name="Obille A."/>
            <person name="Becker A."/>
            <person name="Abrahante J.E."/>
            <person name="Garbe J."/>
            <person name="Badalamenti J.P."/>
            <person name="Herman A."/>
            <person name="Mangelson H."/>
            <person name="Liachko I."/>
            <person name="Sullivan S."/>
            <person name="Sone E.D."/>
            <person name="Koren S."/>
            <person name="Silverstein K.A.T."/>
            <person name="Beckman K.B."/>
            <person name="Gohl D.M."/>
        </authorList>
    </citation>
    <scope>NUCLEOTIDE SEQUENCE</scope>
    <source>
        <strain evidence="3">Duluth1</strain>
        <tissue evidence="3">Whole animal</tissue>
    </source>
</reference>
<evidence type="ECO:0000259" key="2">
    <source>
        <dbReference type="Pfam" id="PF02931"/>
    </source>
</evidence>
<dbReference type="GO" id="GO:0005230">
    <property type="term" value="F:extracellular ligand-gated monoatomic ion channel activity"/>
    <property type="evidence" value="ECO:0007669"/>
    <property type="project" value="InterPro"/>
</dbReference>
<comment type="caution">
    <text evidence="3">The sequence shown here is derived from an EMBL/GenBank/DDBJ whole genome shotgun (WGS) entry which is preliminary data.</text>
</comment>
<dbReference type="Gene3D" id="2.70.170.10">
    <property type="entry name" value="Neurotransmitter-gated ion-channel ligand-binding domain"/>
    <property type="match status" value="1"/>
</dbReference>
<evidence type="ECO:0000256" key="1">
    <source>
        <dbReference type="SAM" id="SignalP"/>
    </source>
</evidence>
<dbReference type="InterPro" id="IPR036734">
    <property type="entry name" value="Neur_chan_lig-bd_sf"/>
</dbReference>
<evidence type="ECO:0000313" key="3">
    <source>
        <dbReference type="EMBL" id="KAH3710432.1"/>
    </source>
</evidence>
<feature type="domain" description="Neurotransmitter-gated ion-channel ligand-binding" evidence="2">
    <location>
        <begin position="33"/>
        <end position="208"/>
    </location>
</feature>
<feature type="signal peptide" evidence="1">
    <location>
        <begin position="1"/>
        <end position="21"/>
    </location>
</feature>
<dbReference type="OrthoDB" id="6094450at2759"/>
<proteinExistence type="predicted"/>
<feature type="chain" id="PRO_5039416299" description="Neurotransmitter-gated ion-channel ligand-binding domain-containing protein" evidence="1">
    <location>
        <begin position="22"/>
        <end position="280"/>
    </location>
</feature>
<dbReference type="GO" id="GO:0016020">
    <property type="term" value="C:membrane"/>
    <property type="evidence" value="ECO:0007669"/>
    <property type="project" value="InterPro"/>
</dbReference>
<name>A0A9D4BVA7_DREPO</name>
<dbReference type="PANTHER" id="PTHR18945">
    <property type="entry name" value="NEUROTRANSMITTER GATED ION CHANNEL"/>
    <property type="match status" value="1"/>
</dbReference>
<dbReference type="EMBL" id="JAIWYP010000014">
    <property type="protein sequence ID" value="KAH3710432.1"/>
    <property type="molecule type" value="Genomic_DNA"/>
</dbReference>
<dbReference type="SUPFAM" id="SSF63712">
    <property type="entry name" value="Nicotinic receptor ligand binding domain-like"/>
    <property type="match status" value="1"/>
</dbReference>
<dbReference type="GO" id="GO:0004888">
    <property type="term" value="F:transmembrane signaling receptor activity"/>
    <property type="evidence" value="ECO:0007669"/>
    <property type="project" value="InterPro"/>
</dbReference>
<organism evidence="3 4">
    <name type="scientific">Dreissena polymorpha</name>
    <name type="common">Zebra mussel</name>
    <name type="synonym">Mytilus polymorpha</name>
    <dbReference type="NCBI Taxonomy" id="45954"/>
    <lineage>
        <taxon>Eukaryota</taxon>
        <taxon>Metazoa</taxon>
        <taxon>Spiralia</taxon>
        <taxon>Lophotrochozoa</taxon>
        <taxon>Mollusca</taxon>
        <taxon>Bivalvia</taxon>
        <taxon>Autobranchia</taxon>
        <taxon>Heteroconchia</taxon>
        <taxon>Euheterodonta</taxon>
        <taxon>Imparidentia</taxon>
        <taxon>Neoheterodontei</taxon>
        <taxon>Myida</taxon>
        <taxon>Dreissenoidea</taxon>
        <taxon>Dreissenidae</taxon>
        <taxon>Dreissena</taxon>
    </lineage>
</organism>
<reference evidence="3" key="2">
    <citation type="submission" date="2020-11" db="EMBL/GenBank/DDBJ databases">
        <authorList>
            <person name="McCartney M.A."/>
            <person name="Auch B."/>
            <person name="Kono T."/>
            <person name="Mallez S."/>
            <person name="Becker A."/>
            <person name="Gohl D.M."/>
            <person name="Silverstein K.A.T."/>
            <person name="Koren S."/>
            <person name="Bechman K.B."/>
            <person name="Herman A."/>
            <person name="Abrahante J.E."/>
            <person name="Garbe J."/>
        </authorList>
    </citation>
    <scope>NUCLEOTIDE SEQUENCE</scope>
    <source>
        <strain evidence="3">Duluth1</strain>
        <tissue evidence="3">Whole animal</tissue>
    </source>
</reference>
<sequence>MDGMFLFGVLIVVLMCKNVSSQGSQGYMEEAIQIFNTIFHKYEANVPPRRNLTLPLLLNVNMHVMHVSSLNLLEQYLETTIDLELTWDDMRLSWFPLNVREITANRSKVWSPDISIDNAIDEPKHVDDPRIVIKSTGTIYWYKRLKIKTSCSTNATQVSAVCDVVIGSNLLDDRVIDFNMSVSSCDAKNAVTSHILEIEDVSFEKRKEVRWLKPNATFPEFACSLRMKLTGPDGTNGQEFLTSSHASLTGSVTCPVLSMFVLSSCLGIIGFFSRFACKPL</sequence>
<dbReference type="InterPro" id="IPR006202">
    <property type="entry name" value="Neur_chan_lig-bd"/>
</dbReference>
<dbReference type="AlphaFoldDB" id="A0A9D4BVA7"/>